<dbReference type="EMBL" id="BJYY01000010">
    <property type="protein sequence ID" value="GEO33572.1"/>
    <property type="molecule type" value="Genomic_DNA"/>
</dbReference>
<dbReference type="InterPro" id="IPR000326">
    <property type="entry name" value="PAP2/HPO"/>
</dbReference>
<evidence type="ECO:0000313" key="9">
    <source>
        <dbReference type="EMBL" id="GEO33572.1"/>
    </source>
</evidence>
<comment type="subcellular location">
    <subcellularLocation>
        <location evidence="1">Cell membrane</location>
        <topology evidence="1">Multi-pass membrane protein</topology>
    </subcellularLocation>
</comment>
<name>A0A512DAR5_9CELL</name>
<feature type="domain" description="Phosphatidic acid phosphatase type 2/haloperoxidase" evidence="8">
    <location>
        <begin position="94"/>
        <end position="209"/>
    </location>
</feature>
<sequence length="228" mass="23098">MTPPPGRRPRLLLGGALAAGLGLPVALLALAVRAGTPALVQADDAAVRAGTDLTRSEPALRAALVGWQEALQPLWVNMAVLATCVWVGRRHGLAGRARWTAVTVLVGWGAEALLKLVVQRARPVVDDAVAHASGFSFPSGHAANTTSAGIALTVLIWPLLGPRARVAVPVAVGAVVALTAADRVLLGVHHPSDVVAGVLVGGAVAGASWVAFGDRAARSPAGRAVQAQ</sequence>
<evidence type="ECO:0000256" key="5">
    <source>
        <dbReference type="ARBA" id="ARBA00022989"/>
    </source>
</evidence>
<protein>
    <recommendedName>
        <fullName evidence="8">Phosphatidic acid phosphatase type 2/haloperoxidase domain-containing protein</fullName>
    </recommendedName>
</protein>
<evidence type="ECO:0000256" key="2">
    <source>
        <dbReference type="ARBA" id="ARBA00022475"/>
    </source>
</evidence>
<keyword evidence="5 7" id="KW-1133">Transmembrane helix</keyword>
<dbReference type="Pfam" id="PF01569">
    <property type="entry name" value="PAP2"/>
    <property type="match status" value="1"/>
</dbReference>
<dbReference type="AlphaFoldDB" id="A0A512DAR5"/>
<keyword evidence="10" id="KW-1185">Reference proteome</keyword>
<evidence type="ECO:0000259" key="8">
    <source>
        <dbReference type="SMART" id="SM00014"/>
    </source>
</evidence>
<dbReference type="PANTHER" id="PTHR14969:SF62">
    <property type="entry name" value="DECAPRENYLPHOSPHORYL-5-PHOSPHORIBOSE PHOSPHATASE RV3807C-RELATED"/>
    <property type="match status" value="1"/>
</dbReference>
<keyword evidence="6 7" id="KW-0472">Membrane</keyword>
<dbReference type="RefSeq" id="WP_146901716.1">
    <property type="nucleotide sequence ID" value="NZ_BAAARM010000002.1"/>
</dbReference>
<dbReference type="Gene3D" id="1.20.144.10">
    <property type="entry name" value="Phosphatidic acid phosphatase type 2/haloperoxidase"/>
    <property type="match status" value="1"/>
</dbReference>
<organism evidence="9 10">
    <name type="scientific">Cellulomonas aerilata</name>
    <dbReference type="NCBI Taxonomy" id="515326"/>
    <lineage>
        <taxon>Bacteria</taxon>
        <taxon>Bacillati</taxon>
        <taxon>Actinomycetota</taxon>
        <taxon>Actinomycetes</taxon>
        <taxon>Micrococcales</taxon>
        <taxon>Cellulomonadaceae</taxon>
        <taxon>Cellulomonas</taxon>
    </lineage>
</organism>
<feature type="transmembrane region" description="Helical" evidence="7">
    <location>
        <begin position="194"/>
        <end position="213"/>
    </location>
</feature>
<dbReference type="InterPro" id="IPR036938">
    <property type="entry name" value="PAP2/HPO_sf"/>
</dbReference>
<keyword evidence="2" id="KW-1003">Cell membrane</keyword>
<keyword evidence="3 7" id="KW-0812">Transmembrane</keyword>
<evidence type="ECO:0000256" key="6">
    <source>
        <dbReference type="ARBA" id="ARBA00023136"/>
    </source>
</evidence>
<dbReference type="GO" id="GO:0005886">
    <property type="term" value="C:plasma membrane"/>
    <property type="evidence" value="ECO:0007669"/>
    <property type="project" value="UniProtKB-SubCell"/>
</dbReference>
<evidence type="ECO:0000313" key="10">
    <source>
        <dbReference type="Proteomes" id="UP000321181"/>
    </source>
</evidence>
<proteinExistence type="predicted"/>
<accession>A0A512DAR5</accession>
<comment type="caution">
    <text evidence="9">The sequence shown here is derived from an EMBL/GenBank/DDBJ whole genome shotgun (WGS) entry which is preliminary data.</text>
</comment>
<feature type="transmembrane region" description="Helical" evidence="7">
    <location>
        <begin position="138"/>
        <end position="160"/>
    </location>
</feature>
<evidence type="ECO:0000256" key="3">
    <source>
        <dbReference type="ARBA" id="ARBA00022692"/>
    </source>
</evidence>
<reference evidence="9 10" key="1">
    <citation type="submission" date="2019-07" db="EMBL/GenBank/DDBJ databases">
        <title>Whole genome shotgun sequence of Cellulomonas aerilata NBRC 106308.</title>
        <authorList>
            <person name="Hosoyama A."/>
            <person name="Uohara A."/>
            <person name="Ohji S."/>
            <person name="Ichikawa N."/>
        </authorList>
    </citation>
    <scope>NUCLEOTIDE SEQUENCE [LARGE SCALE GENOMIC DNA]</scope>
    <source>
        <strain evidence="9 10">NBRC 106308</strain>
    </source>
</reference>
<feature type="transmembrane region" description="Helical" evidence="7">
    <location>
        <begin position="167"/>
        <end position="188"/>
    </location>
</feature>
<gene>
    <name evidence="9" type="ORF">CAE01nite_12970</name>
</gene>
<dbReference type="SUPFAM" id="SSF48317">
    <property type="entry name" value="Acid phosphatase/Vanadium-dependent haloperoxidase"/>
    <property type="match status" value="1"/>
</dbReference>
<dbReference type="PANTHER" id="PTHR14969">
    <property type="entry name" value="SPHINGOSINE-1-PHOSPHATE PHOSPHOHYDROLASE"/>
    <property type="match status" value="1"/>
</dbReference>
<evidence type="ECO:0000256" key="4">
    <source>
        <dbReference type="ARBA" id="ARBA00022801"/>
    </source>
</evidence>
<evidence type="ECO:0000256" key="1">
    <source>
        <dbReference type="ARBA" id="ARBA00004651"/>
    </source>
</evidence>
<dbReference type="GO" id="GO:0016787">
    <property type="term" value="F:hydrolase activity"/>
    <property type="evidence" value="ECO:0007669"/>
    <property type="project" value="UniProtKB-KW"/>
</dbReference>
<dbReference type="Proteomes" id="UP000321181">
    <property type="component" value="Unassembled WGS sequence"/>
</dbReference>
<keyword evidence="4" id="KW-0378">Hydrolase</keyword>
<dbReference type="SMART" id="SM00014">
    <property type="entry name" value="acidPPc"/>
    <property type="match status" value="1"/>
</dbReference>
<evidence type="ECO:0000256" key="7">
    <source>
        <dbReference type="SAM" id="Phobius"/>
    </source>
</evidence>
<dbReference type="OrthoDB" id="5289372at2"/>